<dbReference type="InterPro" id="IPR035281">
    <property type="entry name" value="DUF5359"/>
</dbReference>
<gene>
    <name evidence="2" type="ordered locus">GWCH70_2172</name>
</gene>
<evidence type="ECO:0008006" key="3">
    <source>
        <dbReference type="Google" id="ProtNLM"/>
    </source>
</evidence>
<keyword evidence="1" id="KW-0812">Transmembrane</keyword>
<protein>
    <recommendedName>
        <fullName evidence="3">YpfB family protein</fullName>
    </recommendedName>
</protein>
<dbReference type="AlphaFoldDB" id="C5D3G7"/>
<dbReference type="OrthoDB" id="2697487at2"/>
<evidence type="ECO:0000256" key="1">
    <source>
        <dbReference type="SAM" id="Phobius"/>
    </source>
</evidence>
<dbReference type="STRING" id="471223.GWCH70_2172"/>
<name>C5D3G7_GEOSW</name>
<dbReference type="Pfam" id="PF17313">
    <property type="entry name" value="DUF5359"/>
    <property type="match status" value="1"/>
</dbReference>
<sequence>MVPMKRVESILLKLVIIQFVFLIIAQWLILYTPLSPYLGKIYEYEGVSRQEKTKTIETIIDR</sequence>
<keyword evidence="1" id="KW-1133">Transmembrane helix</keyword>
<accession>C5D3G7</accession>
<feature type="transmembrane region" description="Helical" evidence="1">
    <location>
        <begin position="12"/>
        <end position="30"/>
    </location>
</feature>
<evidence type="ECO:0000313" key="2">
    <source>
        <dbReference type="EMBL" id="ACS24882.1"/>
    </source>
</evidence>
<proteinExistence type="predicted"/>
<dbReference type="KEGG" id="gwc:GWCH70_2172"/>
<dbReference type="HOGENOM" id="CLU_202993_1_0_9"/>
<reference evidence="2" key="1">
    <citation type="submission" date="2009-06" db="EMBL/GenBank/DDBJ databases">
        <title>Complete sequence of chromosome of Geopacillus sp. WCH70.</title>
        <authorList>
            <consortium name="US DOE Joint Genome Institute"/>
            <person name="Lucas S."/>
            <person name="Copeland A."/>
            <person name="Lapidus A."/>
            <person name="Glavina del Rio T."/>
            <person name="Dalin E."/>
            <person name="Tice H."/>
            <person name="Bruce D."/>
            <person name="Goodwin L."/>
            <person name="Pitluck S."/>
            <person name="Chertkov O."/>
            <person name="Brettin T."/>
            <person name="Detter J.C."/>
            <person name="Han C."/>
            <person name="Larimer F."/>
            <person name="Land M."/>
            <person name="Hauser L."/>
            <person name="Kyrpides N."/>
            <person name="Mikhailova N."/>
            <person name="Brumm P."/>
            <person name="Mead D.A."/>
            <person name="Richardson P."/>
        </authorList>
    </citation>
    <scope>NUCLEOTIDE SEQUENCE [LARGE SCALE GENOMIC DNA]</scope>
    <source>
        <strain evidence="2">WCH70</strain>
    </source>
</reference>
<dbReference type="eggNOG" id="ENOG5033H57">
    <property type="taxonomic scope" value="Bacteria"/>
</dbReference>
<dbReference type="EMBL" id="CP001638">
    <property type="protein sequence ID" value="ACS24882.1"/>
    <property type="molecule type" value="Genomic_DNA"/>
</dbReference>
<keyword evidence="1" id="KW-0472">Membrane</keyword>
<organism evidence="2">
    <name type="scientific">Geobacillus sp. (strain WCH70)</name>
    <dbReference type="NCBI Taxonomy" id="471223"/>
    <lineage>
        <taxon>Bacteria</taxon>
        <taxon>Bacillati</taxon>
        <taxon>Bacillota</taxon>
        <taxon>Bacilli</taxon>
        <taxon>Bacillales</taxon>
        <taxon>Anoxybacillaceae</taxon>
        <taxon>Geobacillus</taxon>
    </lineage>
</organism>